<protein>
    <recommendedName>
        <fullName evidence="2">Non-reducing polyketide synthase nscA</fullName>
    </recommendedName>
    <alternativeName>
        <fullName evidence="8">Conidial yellow pigment biosynthesis polyketide synthase nscA</fullName>
    </alternativeName>
    <alternativeName>
        <fullName evidence="9">Neosartoricin B biosynthesis protein A</fullName>
    </alternativeName>
</protein>
<evidence type="ECO:0000256" key="9">
    <source>
        <dbReference type="ARBA" id="ARBA00033379"/>
    </source>
</evidence>
<dbReference type="InterPro" id="IPR029058">
    <property type="entry name" value="AB_hydrolase_fold"/>
</dbReference>
<evidence type="ECO:0000256" key="6">
    <source>
        <dbReference type="ARBA" id="ARBA00022679"/>
    </source>
</evidence>
<dbReference type="InterPro" id="IPR016035">
    <property type="entry name" value="Acyl_Trfase/lysoPLipase"/>
</dbReference>
<dbReference type="GeneID" id="9225770"/>
<dbReference type="GO" id="GO:0044550">
    <property type="term" value="P:secondary metabolite biosynthetic process"/>
    <property type="evidence" value="ECO:0007669"/>
    <property type="project" value="TreeGrafter"/>
</dbReference>
<accession>C5FYP9</accession>
<feature type="domain" description="Ketosynthase family 3 (KS3)" evidence="13">
    <location>
        <begin position="418"/>
        <end position="834"/>
    </location>
</feature>
<dbReference type="PANTHER" id="PTHR43775">
    <property type="entry name" value="FATTY ACID SYNTHASE"/>
    <property type="match status" value="1"/>
</dbReference>
<dbReference type="SUPFAM" id="SSF55048">
    <property type="entry name" value="Probable ACP-binding domain of malonyl-CoA ACP transacylase"/>
    <property type="match status" value="1"/>
</dbReference>
<dbReference type="Gene3D" id="3.10.129.110">
    <property type="entry name" value="Polyketide synthase dehydratase"/>
    <property type="match status" value="1"/>
</dbReference>
<dbReference type="InterPro" id="IPR049900">
    <property type="entry name" value="PKS_mFAS_DH"/>
</dbReference>
<keyword evidence="5" id="KW-0489">Methyltransferase</keyword>
<evidence type="ECO:0000259" key="14">
    <source>
        <dbReference type="PROSITE" id="PS52019"/>
    </source>
</evidence>
<dbReference type="OrthoDB" id="429813at2759"/>
<dbReference type="STRING" id="554155.C5FYP9"/>
<dbReference type="InterPro" id="IPR018201">
    <property type="entry name" value="Ketoacyl_synth_AS"/>
</dbReference>
<keyword evidence="7" id="KW-0511">Multifunctional enzyme</keyword>
<dbReference type="InterPro" id="IPR036736">
    <property type="entry name" value="ACP-like_sf"/>
</dbReference>
<evidence type="ECO:0000256" key="3">
    <source>
        <dbReference type="ARBA" id="ARBA00022450"/>
    </source>
</evidence>
<dbReference type="Gene3D" id="3.40.47.10">
    <property type="match status" value="1"/>
</dbReference>
<keyword evidence="4" id="KW-0597">Phosphoprotein</keyword>
<evidence type="ECO:0000256" key="11">
    <source>
        <dbReference type="SAM" id="MobiDB-lite"/>
    </source>
</evidence>
<dbReference type="Pfam" id="PF16073">
    <property type="entry name" value="SAT"/>
    <property type="match status" value="1"/>
</dbReference>
<feature type="domain" description="PKS/mFAS DH" evidence="14">
    <location>
        <begin position="1308"/>
        <end position="1615"/>
    </location>
</feature>
<reference evidence="16" key="1">
    <citation type="journal article" date="2012" name="MBio">
        <title>Comparative genome analysis of Trichophyton rubrum and related dermatophytes reveals candidate genes involved in infection.</title>
        <authorList>
            <person name="Martinez D.A."/>
            <person name="Oliver B.G."/>
            <person name="Graeser Y."/>
            <person name="Goldberg J.M."/>
            <person name="Li W."/>
            <person name="Martinez-Rossi N.M."/>
            <person name="Monod M."/>
            <person name="Shelest E."/>
            <person name="Barton R.C."/>
            <person name="Birch E."/>
            <person name="Brakhage A.A."/>
            <person name="Chen Z."/>
            <person name="Gurr S.J."/>
            <person name="Heiman D."/>
            <person name="Heitman J."/>
            <person name="Kosti I."/>
            <person name="Rossi A."/>
            <person name="Saif S."/>
            <person name="Samalova M."/>
            <person name="Saunders C.W."/>
            <person name="Shea T."/>
            <person name="Summerbell R.C."/>
            <person name="Xu J."/>
            <person name="Young S."/>
            <person name="Zeng Q."/>
            <person name="Birren B.W."/>
            <person name="Cuomo C.A."/>
            <person name="White T.C."/>
        </authorList>
    </citation>
    <scope>NUCLEOTIDE SEQUENCE [LARGE SCALE GENOMIC DNA]</scope>
    <source>
        <strain evidence="16">ATCC MYA-4605 / CBS 113480</strain>
    </source>
</reference>
<comment type="pathway">
    <text evidence="1">Secondary metabolite biosynthesis.</text>
</comment>
<dbReference type="InterPro" id="IPR001227">
    <property type="entry name" value="Ac_transferase_dom_sf"/>
</dbReference>
<dbReference type="GO" id="GO:0032259">
    <property type="term" value="P:methylation"/>
    <property type="evidence" value="ECO:0007669"/>
    <property type="project" value="UniProtKB-KW"/>
</dbReference>
<dbReference type="PROSITE" id="PS52004">
    <property type="entry name" value="KS3_2"/>
    <property type="match status" value="1"/>
</dbReference>
<dbReference type="VEuPathDB" id="FungiDB:MCYG_07466"/>
<evidence type="ECO:0000256" key="8">
    <source>
        <dbReference type="ARBA" id="ARBA00031359"/>
    </source>
</evidence>
<dbReference type="PROSITE" id="PS00606">
    <property type="entry name" value="KS3_1"/>
    <property type="match status" value="1"/>
</dbReference>
<evidence type="ECO:0000256" key="7">
    <source>
        <dbReference type="ARBA" id="ARBA00023268"/>
    </source>
</evidence>
<keyword evidence="16" id="KW-1185">Reference proteome</keyword>
<dbReference type="Gene3D" id="3.40.50.1820">
    <property type="entry name" value="alpha/beta hydrolase"/>
    <property type="match status" value="1"/>
</dbReference>
<feature type="region of interest" description="N-terminal hotdog fold" evidence="10">
    <location>
        <begin position="1308"/>
        <end position="1435"/>
    </location>
</feature>
<dbReference type="InterPro" id="IPR032088">
    <property type="entry name" value="SAT"/>
</dbReference>
<dbReference type="GO" id="GO:0004315">
    <property type="term" value="F:3-oxoacyl-[acyl-carrier-protein] synthase activity"/>
    <property type="evidence" value="ECO:0007669"/>
    <property type="project" value="InterPro"/>
</dbReference>
<dbReference type="InterPro" id="IPR014043">
    <property type="entry name" value="Acyl_transferase_dom"/>
</dbReference>
<dbReference type="GO" id="GO:0006508">
    <property type="term" value="P:proteolysis"/>
    <property type="evidence" value="ECO:0007669"/>
    <property type="project" value="InterPro"/>
</dbReference>
<evidence type="ECO:0000313" key="16">
    <source>
        <dbReference type="Proteomes" id="UP000002035"/>
    </source>
</evidence>
<sequence length="2225" mass="244440">MQNTEDGSDGNRRVCSAWFRPQGMITSKMMMESRTLLRETPGLVFLLNAIFELPELWPVIVEAMPQLCKLPAQEKLTELCRFFKGGQLTVLTEPISNLLQSPLSVIIQIVGYLRKFNHGFGNTSHLVDVQGFGLGFLTAIVISCSKSEADFRELAPKAVRLALCMGAIVDADALENGHGPVSAIPFRQGSATQPQDLKDILDIYPKAYISCISYAGGVTITAPETDLASLIVDLAKHDIKADDSSDFMARVCHFGPRVQRLTQNASSISLPLRGRWHHRDNLNGAQAISALCERDNRFRLPSADAVKAFLLSNISGTTITEGALHNIALRSILTDPSRWDLMVKPLLNLATMLNIKLVAIIVGETADTNEPVSFGVQGATVNPKEEDYETFDGDFQVSSFTEPVPKGLDFKDADVIPESAIAVIGMACRYPDADSIDEFWDLIRDGKCAVRQMPKNRFDPSELVREPKGPFWGGYIRQLDLFDHRFFGISGREAKSMDPQQRLCLEVAYEAMESAGYYGLHADGFDTEIGCYIGSANDDYLDNVCSHPVNAFSLTGTLRSFISGRVSHCLGLTGPSMVIDTACSASMVAIHAACQALQTKDCSVAVAGGANSMTSSRMTQNLIGAGFLSPTGASKAFDEDANGYCRAEGIGIVVLKSLRDAVRNGDFVLGVITGSAVNQGRNDSAIIVPDGPSQCSLYQRALARSGVAAKDVTYVEAHGTGTQVGDPIEFKSIRKTFGGLNRNDNVYVGSVKDNIGHTEASSGVASLIKTVLMFQHQMIPKLANFKSLNPKIEPLGKDHVLIPTESLEWKIAKRIALVNNYGAGGNNAALVVEERAITPKMYTQITNFPIFISGKTAEAVRCYCDILKASLGGKRLADVAYNLAIKQNRDFENMLIFGSANIEDLSQQLENAASGAIELQKLPRRKSSVVVCFGGQNGRRAHISKELYDNSALLQCHLDECESVLVEQLSLPSLFPEIFDATPIDDIIKLHCTLFAVQYACAMSWLSSGLKVDKLIGHSFGQLTALCVAGSLSLVDAFRLVSTRARLVEERCGPENGIMLAVKGDELDVDQLLLLARQQTKDLVADIACYNGPRSFVIAGDEASIEAIESTAASLSAGFQFKRLENSHAFHSQLLDAIIPIFLQDMGNLHFEAPKIPIEACSNEDDWSSITAEKVTRHTRMPVYFMNAVRRVETQFDGPIIWLEAGSGSPIIPMVKKCVNSMHQHTYIPTALQSLDAFANLTKAICQLWSNDMRVQFWPFHRSQHTSFNWINLPPYQFAKTSHWVDYKPRASLVEISTTTSTPMASNPDLVTLLSHNPSQGEALFEINPSHDLYQSNTRGHIFVDQTLVPASMYTEFVLIASLMISNAETGYMPQISKLAMISPLIANPTGKVLLKLVRRELKLGSWDFDIFSKIDDYNSLTHSTGYVTISNPDIPVSINHLQALQSLMLRRCEEIESSPTSIGFKGPTAYQAMRRVVTYLDYYHGIQSIYSQGNEAAARVALPFTRPRGMGTSFCDPVLIDSFSQVSGILANCFSLPDDGEMWVCNYIEDMVFTQRFIASAREENKTWIAYSKFNIPSPKRLKCNIFIIEPDTGDLVLTIMSIEFQRVSTKSLRKVLGKLNNQPASMQNGSNQKVTVKKAPIQLDSTEYSSDQADKKQISTPILPTAVPSPVPQLLHGASEKPQHSLGPLYDVKDMLKDILEIPVEEIKTDSTLEDLGVDSLLATELFSEINKRFGLSILQSDFATVTDVWGLSKLLPGENESLVNNSTLTPVSTPRSNPSPDGTLHHPVKATRKHQLVDKIKDMLADVLEIPIEEIEPGSILEDLGIDSLLATELFSEMNKRFGVSISHAEFAAIADVQGLAQLLTGSRTPPSSSKINCYPTQVDIETVVFAERDGIALSADIYYPTDPIKSHMPLPIALMIHGGGHVIYTRKDIRDDQTEILLKAGFLPVSIDYRLCPETTIREGAMQDVRDALYWSRKTLPFLPLRRGDIRPDGDRVVAIGWSSGGHLAMSLGWTSPSLGIKPPDAVLAFYSPTDYEDPFWSSPNLPFGQKSTPPPEDGYSFLYNGLHDSPVVGYTPRVSRRALGGWMSLDDPRCRIILHMNWEGKSLPVLINGLKRTSIKSVTNPPFPSTEQIQAISPLAQIRAGNYKTPTFFIHGTRDDLVPCRSSQKCYEALQEVGVPAGLVVIEDALHLFDLYPSSKKDPVAMKGVKDGYSFLSECI</sequence>
<dbReference type="InterPro" id="IPR016036">
    <property type="entry name" value="Malonyl_transacylase_ACP-bd"/>
</dbReference>
<dbReference type="SMART" id="SM00827">
    <property type="entry name" value="PKS_AT"/>
    <property type="match status" value="1"/>
</dbReference>
<dbReference type="RefSeq" id="XP_002843683.1">
    <property type="nucleotide sequence ID" value="XM_002843637.1"/>
</dbReference>
<dbReference type="InterPro" id="IPR050091">
    <property type="entry name" value="PKS_NRPS_Biosynth_Enz"/>
</dbReference>
<dbReference type="InterPro" id="IPR014031">
    <property type="entry name" value="Ketoacyl_synth_C"/>
</dbReference>
<organism evidence="15 16">
    <name type="scientific">Arthroderma otae (strain ATCC MYA-4605 / CBS 113480)</name>
    <name type="common">Microsporum canis</name>
    <dbReference type="NCBI Taxonomy" id="554155"/>
    <lineage>
        <taxon>Eukaryota</taxon>
        <taxon>Fungi</taxon>
        <taxon>Dikarya</taxon>
        <taxon>Ascomycota</taxon>
        <taxon>Pezizomycotina</taxon>
        <taxon>Eurotiomycetes</taxon>
        <taxon>Eurotiomycetidae</taxon>
        <taxon>Onygenales</taxon>
        <taxon>Arthrodermataceae</taxon>
        <taxon>Microsporum</taxon>
    </lineage>
</organism>
<dbReference type="GO" id="GO:0004312">
    <property type="term" value="F:fatty acid synthase activity"/>
    <property type="evidence" value="ECO:0007669"/>
    <property type="project" value="TreeGrafter"/>
</dbReference>
<dbReference type="GO" id="GO:0006633">
    <property type="term" value="P:fatty acid biosynthetic process"/>
    <property type="evidence" value="ECO:0007669"/>
    <property type="project" value="InterPro"/>
</dbReference>
<dbReference type="eggNOG" id="KOG1202">
    <property type="taxonomic scope" value="Eukaryota"/>
</dbReference>
<dbReference type="PROSITE" id="PS50075">
    <property type="entry name" value="CARRIER"/>
    <property type="match status" value="2"/>
</dbReference>
<evidence type="ECO:0000256" key="4">
    <source>
        <dbReference type="ARBA" id="ARBA00022553"/>
    </source>
</evidence>
<dbReference type="OMA" id="KDNIGHT"/>
<dbReference type="InterPro" id="IPR001375">
    <property type="entry name" value="Peptidase_S9_cat"/>
</dbReference>
<dbReference type="InterPro" id="IPR009081">
    <property type="entry name" value="PP-bd_ACP"/>
</dbReference>
<feature type="active site" description="Proton donor; for dehydratase activity" evidence="10">
    <location>
        <position position="1522"/>
    </location>
</feature>
<dbReference type="Pfam" id="PF00326">
    <property type="entry name" value="Peptidase_S9"/>
    <property type="match status" value="1"/>
</dbReference>
<feature type="region of interest" description="C-terminal hotdog fold" evidence="10">
    <location>
        <begin position="1461"/>
        <end position="1615"/>
    </location>
</feature>
<dbReference type="GO" id="GO:0008168">
    <property type="term" value="F:methyltransferase activity"/>
    <property type="evidence" value="ECO:0007669"/>
    <property type="project" value="UniProtKB-KW"/>
</dbReference>
<dbReference type="SUPFAM" id="SSF53901">
    <property type="entry name" value="Thiolase-like"/>
    <property type="match status" value="1"/>
</dbReference>
<dbReference type="Gene3D" id="3.40.366.10">
    <property type="entry name" value="Malonyl-Coenzyme A Acyl Carrier Protein, domain 2"/>
    <property type="match status" value="2"/>
</dbReference>
<keyword evidence="6" id="KW-0808">Transferase</keyword>
<gene>
    <name evidence="15" type="ORF">MCYG_07466</name>
</gene>
<dbReference type="InterPro" id="IPR014030">
    <property type="entry name" value="Ketoacyl_synth_N"/>
</dbReference>
<dbReference type="InterPro" id="IPR049492">
    <property type="entry name" value="BD-FAE-like_dom"/>
</dbReference>
<dbReference type="PROSITE" id="PS52019">
    <property type="entry name" value="PKS_MFAS_DH"/>
    <property type="match status" value="1"/>
</dbReference>
<dbReference type="HOGENOM" id="CLU_000022_6_3_1"/>
<evidence type="ECO:0000313" key="15">
    <source>
        <dbReference type="EMBL" id="EEQ34647.1"/>
    </source>
</evidence>
<dbReference type="Pfam" id="PF00550">
    <property type="entry name" value="PP-binding"/>
    <property type="match status" value="2"/>
</dbReference>
<dbReference type="Pfam" id="PF00698">
    <property type="entry name" value="Acyl_transf_1"/>
    <property type="match status" value="1"/>
</dbReference>
<dbReference type="GO" id="GO:0031177">
    <property type="term" value="F:phosphopantetheine binding"/>
    <property type="evidence" value="ECO:0007669"/>
    <property type="project" value="InterPro"/>
</dbReference>
<dbReference type="Pfam" id="PF20434">
    <property type="entry name" value="BD-FAE"/>
    <property type="match status" value="1"/>
</dbReference>
<name>C5FYP9_ARTOC</name>
<dbReference type="PANTHER" id="PTHR43775:SF21">
    <property type="entry name" value="NON-REDUCING POLYKETIDE SYNTHASE AUSA-RELATED"/>
    <property type="match status" value="1"/>
</dbReference>
<dbReference type="EMBL" id="DS995707">
    <property type="protein sequence ID" value="EEQ34647.1"/>
    <property type="molecule type" value="Genomic_DNA"/>
</dbReference>
<dbReference type="Gene3D" id="3.30.70.3290">
    <property type="match status" value="1"/>
</dbReference>
<feature type="active site" description="Proton acceptor; for dehydratase activity" evidence="10">
    <location>
        <position position="1341"/>
    </location>
</feature>
<dbReference type="Proteomes" id="UP000002035">
    <property type="component" value="Unassembled WGS sequence"/>
</dbReference>
<dbReference type="SUPFAM" id="SSF47336">
    <property type="entry name" value="ACP-like"/>
    <property type="match status" value="2"/>
</dbReference>
<evidence type="ECO:0000256" key="10">
    <source>
        <dbReference type="PROSITE-ProRule" id="PRU01363"/>
    </source>
</evidence>
<feature type="domain" description="Carrier" evidence="12">
    <location>
        <begin position="1794"/>
        <end position="1871"/>
    </location>
</feature>
<proteinExistence type="predicted"/>
<dbReference type="SUPFAM" id="SSF52151">
    <property type="entry name" value="FabD/lysophospholipase-like"/>
    <property type="match status" value="1"/>
</dbReference>
<dbReference type="SMART" id="SM00825">
    <property type="entry name" value="PKS_KS"/>
    <property type="match status" value="1"/>
</dbReference>
<dbReference type="SUPFAM" id="SSF53474">
    <property type="entry name" value="alpha/beta-Hydrolases"/>
    <property type="match status" value="1"/>
</dbReference>
<dbReference type="InterPro" id="IPR016039">
    <property type="entry name" value="Thiolase-like"/>
</dbReference>
<evidence type="ECO:0000256" key="1">
    <source>
        <dbReference type="ARBA" id="ARBA00005179"/>
    </source>
</evidence>
<feature type="compositionally biased region" description="Polar residues" evidence="11">
    <location>
        <begin position="1768"/>
        <end position="1783"/>
    </location>
</feature>
<evidence type="ECO:0000259" key="13">
    <source>
        <dbReference type="PROSITE" id="PS52004"/>
    </source>
</evidence>
<dbReference type="SMART" id="SM00823">
    <property type="entry name" value="PKS_PP"/>
    <property type="match status" value="2"/>
</dbReference>
<dbReference type="CDD" id="cd00833">
    <property type="entry name" value="PKS"/>
    <property type="match status" value="1"/>
</dbReference>
<feature type="region of interest" description="Disordered" evidence="11">
    <location>
        <begin position="1768"/>
        <end position="1789"/>
    </location>
</feature>
<keyword evidence="3" id="KW-0596">Phosphopantetheine</keyword>
<dbReference type="InterPro" id="IPR020806">
    <property type="entry name" value="PKS_PP-bd"/>
</dbReference>
<dbReference type="InterPro" id="IPR020841">
    <property type="entry name" value="PKS_Beta-ketoAc_synthase_dom"/>
</dbReference>
<dbReference type="GO" id="GO:0008236">
    <property type="term" value="F:serine-type peptidase activity"/>
    <property type="evidence" value="ECO:0007669"/>
    <property type="project" value="InterPro"/>
</dbReference>
<dbReference type="Gene3D" id="1.10.1200.10">
    <property type="entry name" value="ACP-like"/>
    <property type="match status" value="2"/>
</dbReference>
<dbReference type="Pfam" id="PF02801">
    <property type="entry name" value="Ketoacyl-synt_C"/>
    <property type="match status" value="1"/>
</dbReference>
<dbReference type="InterPro" id="IPR042104">
    <property type="entry name" value="PKS_dehydratase_sf"/>
</dbReference>
<evidence type="ECO:0000256" key="5">
    <source>
        <dbReference type="ARBA" id="ARBA00022603"/>
    </source>
</evidence>
<evidence type="ECO:0000256" key="2">
    <source>
        <dbReference type="ARBA" id="ARBA00018393"/>
    </source>
</evidence>
<dbReference type="Pfam" id="PF00109">
    <property type="entry name" value="ketoacyl-synt"/>
    <property type="match status" value="1"/>
</dbReference>
<evidence type="ECO:0000259" key="12">
    <source>
        <dbReference type="PROSITE" id="PS50075"/>
    </source>
</evidence>
<feature type="domain" description="Carrier" evidence="12">
    <location>
        <begin position="1688"/>
        <end position="1762"/>
    </location>
</feature>